<feature type="non-terminal residue" evidence="1">
    <location>
        <position position="1"/>
    </location>
</feature>
<protein>
    <submittedName>
        <fullName evidence="1">Uncharacterized protein</fullName>
    </submittedName>
</protein>
<evidence type="ECO:0000313" key="1">
    <source>
        <dbReference type="EMBL" id="KKM80776.1"/>
    </source>
</evidence>
<accession>A0A0F9L170</accession>
<dbReference type="EMBL" id="LAZR01008128">
    <property type="protein sequence ID" value="KKM80776.1"/>
    <property type="molecule type" value="Genomic_DNA"/>
</dbReference>
<dbReference type="AlphaFoldDB" id="A0A0F9L170"/>
<proteinExistence type="predicted"/>
<reference evidence="1" key="1">
    <citation type="journal article" date="2015" name="Nature">
        <title>Complex archaea that bridge the gap between prokaryotes and eukaryotes.</title>
        <authorList>
            <person name="Spang A."/>
            <person name="Saw J.H."/>
            <person name="Jorgensen S.L."/>
            <person name="Zaremba-Niedzwiedzka K."/>
            <person name="Martijn J."/>
            <person name="Lind A.E."/>
            <person name="van Eijk R."/>
            <person name="Schleper C."/>
            <person name="Guy L."/>
            <person name="Ettema T.J."/>
        </authorList>
    </citation>
    <scope>NUCLEOTIDE SEQUENCE</scope>
</reference>
<gene>
    <name evidence="1" type="ORF">LCGC14_1336410</name>
</gene>
<name>A0A0F9L170_9ZZZZ</name>
<sequence>PEMFGQRLMTDMTERPEFYFARKELAKTEADLEAFQRQIMCIYYSLKFYDRTNGWWMDERACEATFKCAYTHFCYNNIPMDPDNLPEGFVSIFKKEKKDESV</sequence>
<organism evidence="1">
    <name type="scientific">marine sediment metagenome</name>
    <dbReference type="NCBI Taxonomy" id="412755"/>
    <lineage>
        <taxon>unclassified sequences</taxon>
        <taxon>metagenomes</taxon>
        <taxon>ecological metagenomes</taxon>
    </lineage>
</organism>
<comment type="caution">
    <text evidence="1">The sequence shown here is derived from an EMBL/GenBank/DDBJ whole genome shotgun (WGS) entry which is preliminary data.</text>
</comment>